<keyword evidence="1 4" id="KW-0808">Transferase</keyword>
<keyword evidence="2" id="KW-0012">Acyltransferase</keyword>
<dbReference type="Pfam" id="PF00583">
    <property type="entry name" value="Acetyltransf_1"/>
    <property type="match status" value="1"/>
</dbReference>
<proteinExistence type="predicted"/>
<dbReference type="Gene3D" id="3.40.630.30">
    <property type="match status" value="1"/>
</dbReference>
<evidence type="ECO:0000313" key="5">
    <source>
        <dbReference type="Proteomes" id="UP000002791"/>
    </source>
</evidence>
<dbReference type="SUPFAM" id="SSF55729">
    <property type="entry name" value="Acyl-CoA N-acyltransferases (Nat)"/>
    <property type="match status" value="1"/>
</dbReference>
<evidence type="ECO:0000313" key="4">
    <source>
        <dbReference type="EMBL" id="EHR63429.1"/>
    </source>
</evidence>
<dbReference type="PROSITE" id="PS51186">
    <property type="entry name" value="GNAT"/>
    <property type="match status" value="1"/>
</dbReference>
<dbReference type="GO" id="GO:0016747">
    <property type="term" value="F:acyltransferase activity, transferring groups other than amino-acyl groups"/>
    <property type="evidence" value="ECO:0007669"/>
    <property type="project" value="InterPro"/>
</dbReference>
<dbReference type="PANTHER" id="PTHR43877:SF2">
    <property type="entry name" value="AMINOALKYLPHOSPHONATE N-ACETYLTRANSFERASE-RELATED"/>
    <property type="match status" value="1"/>
</dbReference>
<dbReference type="EMBL" id="CM001440">
    <property type="protein sequence ID" value="EHR63429.1"/>
    <property type="molecule type" value="Genomic_DNA"/>
</dbReference>
<dbReference type="AlphaFoldDB" id="H5XCZ8"/>
<dbReference type="STRING" id="882082.SaccyDRAFT_4621"/>
<keyword evidence="5" id="KW-1185">Reference proteome</keyword>
<organism evidence="4 5">
    <name type="scientific">Saccharomonospora cyanea NA-134</name>
    <dbReference type="NCBI Taxonomy" id="882082"/>
    <lineage>
        <taxon>Bacteria</taxon>
        <taxon>Bacillati</taxon>
        <taxon>Actinomycetota</taxon>
        <taxon>Actinomycetes</taxon>
        <taxon>Pseudonocardiales</taxon>
        <taxon>Pseudonocardiaceae</taxon>
        <taxon>Saccharomonospora</taxon>
    </lineage>
</organism>
<accession>H5XCZ8</accession>
<name>H5XCZ8_9PSEU</name>
<dbReference type="OrthoDB" id="4322031at2"/>
<dbReference type="HOGENOM" id="CLU_096795_0_0_11"/>
<dbReference type="CDD" id="cd04301">
    <property type="entry name" value="NAT_SF"/>
    <property type="match status" value="1"/>
</dbReference>
<reference evidence="4 5" key="1">
    <citation type="submission" date="2011-11" db="EMBL/GenBank/DDBJ databases">
        <title>The Noncontiguous Finished sequence of Saccharomonospora cyanea NA-134.</title>
        <authorList>
            <consortium name="US DOE Joint Genome Institute"/>
            <person name="Lucas S."/>
            <person name="Han J."/>
            <person name="Lapidus A."/>
            <person name="Cheng J.-F."/>
            <person name="Goodwin L."/>
            <person name="Pitluck S."/>
            <person name="Peters L."/>
            <person name="Ovchinnikova G."/>
            <person name="Lu M."/>
            <person name="Detter J.C."/>
            <person name="Han C."/>
            <person name="Tapia R."/>
            <person name="Land M."/>
            <person name="Hauser L."/>
            <person name="Kyrpides N."/>
            <person name="Ivanova N."/>
            <person name="Pagani I."/>
            <person name="Brambilla E.-M."/>
            <person name="Klenk H.-P."/>
            <person name="Woyke T."/>
        </authorList>
    </citation>
    <scope>NUCLEOTIDE SEQUENCE [LARGE SCALE GENOMIC DNA]</scope>
    <source>
        <strain evidence="4 5">NA-134</strain>
    </source>
</reference>
<dbReference type="InterPro" id="IPR000182">
    <property type="entry name" value="GNAT_dom"/>
</dbReference>
<dbReference type="eggNOG" id="COG0456">
    <property type="taxonomic scope" value="Bacteria"/>
</dbReference>
<sequence>MAQPLTEPVALGPADAGELLTLQRAAYVTEARLHDDVGLPPLRQTLEELLAELEDPACQAWGVRESGRLVAGVRVHRVDAGTAEVGRLVVAPDRQGNGLGTALLSWAEDHVPSTVTTVRLFTGERSTANLRLYHRLGYRETGRVPAGDYALVYLAKRR</sequence>
<dbReference type="RefSeq" id="WP_005459718.1">
    <property type="nucleotide sequence ID" value="NZ_CM001440.1"/>
</dbReference>
<dbReference type="InterPro" id="IPR016181">
    <property type="entry name" value="Acyl_CoA_acyltransferase"/>
</dbReference>
<dbReference type="PANTHER" id="PTHR43877">
    <property type="entry name" value="AMINOALKYLPHOSPHONATE N-ACETYLTRANSFERASE-RELATED-RELATED"/>
    <property type="match status" value="1"/>
</dbReference>
<gene>
    <name evidence="4" type="ORF">SaccyDRAFT_4621</name>
</gene>
<evidence type="ECO:0000259" key="3">
    <source>
        <dbReference type="PROSITE" id="PS51186"/>
    </source>
</evidence>
<evidence type="ECO:0000256" key="1">
    <source>
        <dbReference type="ARBA" id="ARBA00022679"/>
    </source>
</evidence>
<protein>
    <submittedName>
        <fullName evidence="4">Acetyltransferase</fullName>
    </submittedName>
</protein>
<dbReference type="InterPro" id="IPR050832">
    <property type="entry name" value="Bact_Acetyltransf"/>
</dbReference>
<feature type="domain" description="N-acetyltransferase" evidence="3">
    <location>
        <begin position="17"/>
        <end position="158"/>
    </location>
</feature>
<dbReference type="Proteomes" id="UP000002791">
    <property type="component" value="Chromosome"/>
</dbReference>
<evidence type="ECO:0000256" key="2">
    <source>
        <dbReference type="ARBA" id="ARBA00023315"/>
    </source>
</evidence>